<comment type="caution">
    <text evidence="1">The sequence shown here is derived from an EMBL/GenBank/DDBJ whole genome shotgun (WGS) entry which is preliminary data.</text>
</comment>
<gene>
    <name evidence="1" type="ORF">FSUBG_4084</name>
</gene>
<evidence type="ECO:0000313" key="2">
    <source>
        <dbReference type="Proteomes" id="UP000547976"/>
    </source>
</evidence>
<dbReference type="AlphaFoldDB" id="A0A8H5Q8B5"/>
<proteinExistence type="predicted"/>
<dbReference type="EMBL" id="JAAOAV010000036">
    <property type="protein sequence ID" value="KAF5609291.1"/>
    <property type="molecule type" value="Genomic_DNA"/>
</dbReference>
<reference evidence="1 2" key="1">
    <citation type="submission" date="2020-05" db="EMBL/GenBank/DDBJ databases">
        <title>Identification and distribution of gene clusters putatively required for synthesis of sphingolipid metabolism inhibitors in phylogenetically diverse species of the filamentous fungus Fusarium.</title>
        <authorList>
            <person name="Kim H.-S."/>
            <person name="Busman M."/>
            <person name="Brown D.W."/>
            <person name="Divon H."/>
            <person name="Uhlig S."/>
            <person name="Proctor R.H."/>
        </authorList>
    </citation>
    <scope>NUCLEOTIDE SEQUENCE [LARGE SCALE GENOMIC DNA]</scope>
    <source>
        <strain evidence="1 2">NRRL 66333</strain>
    </source>
</reference>
<sequence length="128" mass="14512">MKQGKRLCNHTDHKTIHPVSTKKREELQADIPLLSKKETISISELSNLADETNLTKPTRALDIHDAFTILRKAGYKQAIYAVTLRQPLYPGDDQPFYIFNTGPEFIAVGTKDKKIHNFGVSEYNVQKA</sequence>
<dbReference type="OrthoDB" id="5402897at2759"/>
<accession>A0A8H5Q8B5</accession>
<evidence type="ECO:0000313" key="1">
    <source>
        <dbReference type="EMBL" id="KAF5609291.1"/>
    </source>
</evidence>
<dbReference type="Proteomes" id="UP000547976">
    <property type="component" value="Unassembled WGS sequence"/>
</dbReference>
<keyword evidence="2" id="KW-1185">Reference proteome</keyword>
<dbReference type="RefSeq" id="XP_036540391.1">
    <property type="nucleotide sequence ID" value="XM_036682035.1"/>
</dbReference>
<protein>
    <submittedName>
        <fullName evidence="1">Uncharacterized protein</fullName>
    </submittedName>
</protein>
<organism evidence="1 2">
    <name type="scientific">Gibberella subglutinans</name>
    <name type="common">Fusarium subglutinans</name>
    <dbReference type="NCBI Taxonomy" id="42677"/>
    <lineage>
        <taxon>Eukaryota</taxon>
        <taxon>Fungi</taxon>
        <taxon>Dikarya</taxon>
        <taxon>Ascomycota</taxon>
        <taxon>Pezizomycotina</taxon>
        <taxon>Sordariomycetes</taxon>
        <taxon>Hypocreomycetidae</taxon>
        <taxon>Hypocreales</taxon>
        <taxon>Nectriaceae</taxon>
        <taxon>Fusarium</taxon>
        <taxon>Fusarium fujikuroi species complex</taxon>
    </lineage>
</organism>
<name>A0A8H5Q8B5_GIBSU</name>
<dbReference type="GeneID" id="59316753"/>